<organism evidence="2 3">
    <name type="scientific">Sulfurifustis variabilis</name>
    <dbReference type="NCBI Taxonomy" id="1675686"/>
    <lineage>
        <taxon>Bacteria</taxon>
        <taxon>Pseudomonadati</taxon>
        <taxon>Pseudomonadota</taxon>
        <taxon>Gammaproteobacteria</taxon>
        <taxon>Acidiferrobacterales</taxon>
        <taxon>Acidiferrobacteraceae</taxon>
        <taxon>Sulfurifustis</taxon>
    </lineage>
</organism>
<keyword evidence="3" id="KW-1185">Reference proteome</keyword>
<sequence length="125" mass="13081">MSATAEQLEYIRSLSQDDLRLTPAAEAKFAELLADADPELSVIRLFVTGGGCGGMSYGMTYGEGTTAYDTVREGPGYRLAVDAVALSFLRGAQIDFANDNFVFQDVFQSVGGSGLCGGCAGGRGF</sequence>
<dbReference type="GO" id="GO:0016226">
    <property type="term" value="P:iron-sulfur cluster assembly"/>
    <property type="evidence" value="ECO:0007669"/>
    <property type="project" value="TreeGrafter"/>
</dbReference>
<name>A0A1B4V6Q4_9GAMM</name>
<evidence type="ECO:0000313" key="3">
    <source>
        <dbReference type="Proteomes" id="UP000218899"/>
    </source>
</evidence>
<evidence type="ECO:0000313" key="2">
    <source>
        <dbReference type="EMBL" id="BAU46964.1"/>
    </source>
</evidence>
<dbReference type="SUPFAM" id="SSF89360">
    <property type="entry name" value="HesB-like domain"/>
    <property type="match status" value="1"/>
</dbReference>
<dbReference type="AlphaFoldDB" id="A0A1B4V6Q4"/>
<dbReference type="Proteomes" id="UP000218899">
    <property type="component" value="Chromosome"/>
</dbReference>
<dbReference type="EMBL" id="AP014936">
    <property type="protein sequence ID" value="BAU46964.1"/>
    <property type="molecule type" value="Genomic_DNA"/>
</dbReference>
<reference evidence="2 3" key="1">
    <citation type="submission" date="2015-08" db="EMBL/GenBank/DDBJ databases">
        <title>Complete genome sequence of Sulfurifustis variabilis.</title>
        <authorList>
            <person name="Miura A."/>
            <person name="Kojima H."/>
            <person name="Fukui M."/>
        </authorList>
    </citation>
    <scope>NUCLEOTIDE SEQUENCE [LARGE SCALE GENOMIC DNA]</scope>
    <source>
        <strain evidence="3">skN76</strain>
    </source>
</reference>
<dbReference type="GO" id="GO:0051537">
    <property type="term" value="F:2 iron, 2 sulfur cluster binding"/>
    <property type="evidence" value="ECO:0007669"/>
    <property type="project" value="TreeGrafter"/>
</dbReference>
<gene>
    <name evidence="2" type="ORF">SVA_0382</name>
</gene>
<dbReference type="InterPro" id="IPR000361">
    <property type="entry name" value="ATAP_core_dom"/>
</dbReference>
<dbReference type="PANTHER" id="PTHR43011:SF1">
    <property type="entry name" value="IRON-SULFUR CLUSTER ASSEMBLY 2 HOMOLOG, MITOCHONDRIAL"/>
    <property type="match status" value="1"/>
</dbReference>
<dbReference type="KEGG" id="sva:SVA_0382"/>
<accession>A0A1B4V6Q4</accession>
<dbReference type="GO" id="GO:0005506">
    <property type="term" value="F:iron ion binding"/>
    <property type="evidence" value="ECO:0007669"/>
    <property type="project" value="TreeGrafter"/>
</dbReference>
<feature type="domain" description="Core" evidence="1">
    <location>
        <begin position="19"/>
        <end position="104"/>
    </location>
</feature>
<dbReference type="InterPro" id="IPR035903">
    <property type="entry name" value="HesB-like_dom_sf"/>
</dbReference>
<dbReference type="GO" id="GO:0051539">
    <property type="term" value="F:4 iron, 4 sulfur cluster binding"/>
    <property type="evidence" value="ECO:0007669"/>
    <property type="project" value="TreeGrafter"/>
</dbReference>
<proteinExistence type="predicted"/>
<evidence type="ECO:0000259" key="1">
    <source>
        <dbReference type="Pfam" id="PF01521"/>
    </source>
</evidence>
<dbReference type="Pfam" id="PF01521">
    <property type="entry name" value="Fe-S_biosyn"/>
    <property type="match status" value="1"/>
</dbReference>
<dbReference type="OrthoDB" id="5770208at2"/>
<dbReference type="PANTHER" id="PTHR43011">
    <property type="entry name" value="IRON-SULFUR CLUSTER ASSEMBLY 2 HOMOLOG, MITOCHONDRIAL"/>
    <property type="match status" value="1"/>
</dbReference>
<dbReference type="RefSeq" id="WP_096457991.1">
    <property type="nucleotide sequence ID" value="NZ_AP014936.1"/>
</dbReference>
<dbReference type="Gene3D" id="2.60.300.12">
    <property type="entry name" value="HesB-like domain"/>
    <property type="match status" value="1"/>
</dbReference>
<protein>
    <submittedName>
        <fullName evidence="2">Iron-sulfur binding protein</fullName>
    </submittedName>
</protein>